<dbReference type="Gene3D" id="3.30.710.10">
    <property type="entry name" value="Potassium Channel Kv1.1, Chain A"/>
    <property type="match status" value="1"/>
</dbReference>
<feature type="domain" description="BTB" evidence="1">
    <location>
        <begin position="61"/>
        <end position="127"/>
    </location>
</feature>
<dbReference type="WBParaSite" id="PDA_v2.g29047.t1">
    <property type="protein sequence ID" value="PDA_v2.g29047.t1"/>
    <property type="gene ID" value="PDA_v2.g29047"/>
</dbReference>
<dbReference type="Proteomes" id="UP000887578">
    <property type="component" value="Unplaced"/>
</dbReference>
<dbReference type="SMART" id="SM00225">
    <property type="entry name" value="BTB"/>
    <property type="match status" value="1"/>
</dbReference>
<evidence type="ECO:0000313" key="3">
    <source>
        <dbReference type="WBParaSite" id="PDA_v2.g29047.t1"/>
    </source>
</evidence>
<evidence type="ECO:0000259" key="1">
    <source>
        <dbReference type="PROSITE" id="PS50097"/>
    </source>
</evidence>
<reference evidence="3" key="1">
    <citation type="submission" date="2022-11" db="UniProtKB">
        <authorList>
            <consortium name="WormBaseParasite"/>
        </authorList>
    </citation>
    <scope>IDENTIFICATION</scope>
</reference>
<dbReference type="Pfam" id="PF00651">
    <property type="entry name" value="BTB"/>
    <property type="match status" value="1"/>
</dbReference>
<sequence length="308" mass="35231">MKIINERLMSLAYVDALLADDNYTAMDEWPQALYTDEPSVDDYDTAMNAILREFYENDKYKDITFIVAKTEVPANEVIVKVRSPVLKAMLESPTRDSTGKIALDDLNLEDFKKFLEFLYTNDCSITGQNVFGLFLLGKKYDVPALIKKCMDYFEKHLTKNNAPTYAVSTLKNPEISEFFEKCYKLGAMDGMSFYNVDKYGNADSVFSSELVLQILRIDRSDDAEERIFAKILEWSKVYCQLNGLPEGSTNIKEAMKDFIPYIRFENLEYVTLAEVVHPYALLSAEELLNCFCNKALKEEEEEAATATV</sequence>
<keyword evidence="2" id="KW-1185">Reference proteome</keyword>
<dbReference type="SUPFAM" id="SSF54695">
    <property type="entry name" value="POZ domain"/>
    <property type="match status" value="1"/>
</dbReference>
<dbReference type="InterPro" id="IPR011333">
    <property type="entry name" value="SKP1/BTB/POZ_sf"/>
</dbReference>
<organism evidence="2 3">
    <name type="scientific">Panagrolaimus davidi</name>
    <dbReference type="NCBI Taxonomy" id="227884"/>
    <lineage>
        <taxon>Eukaryota</taxon>
        <taxon>Metazoa</taxon>
        <taxon>Ecdysozoa</taxon>
        <taxon>Nematoda</taxon>
        <taxon>Chromadorea</taxon>
        <taxon>Rhabditida</taxon>
        <taxon>Tylenchina</taxon>
        <taxon>Panagrolaimomorpha</taxon>
        <taxon>Panagrolaimoidea</taxon>
        <taxon>Panagrolaimidae</taxon>
        <taxon>Panagrolaimus</taxon>
    </lineage>
</organism>
<evidence type="ECO:0000313" key="2">
    <source>
        <dbReference type="Proteomes" id="UP000887578"/>
    </source>
</evidence>
<dbReference type="PROSITE" id="PS50097">
    <property type="entry name" value="BTB"/>
    <property type="match status" value="1"/>
</dbReference>
<name>A0A914QHM3_9BILA</name>
<dbReference type="PANTHER" id="PTHR45774">
    <property type="entry name" value="BTB/POZ DOMAIN-CONTAINING"/>
    <property type="match status" value="1"/>
</dbReference>
<protein>
    <submittedName>
        <fullName evidence="3">BTB domain-containing protein</fullName>
    </submittedName>
</protein>
<dbReference type="AlphaFoldDB" id="A0A914QHM3"/>
<accession>A0A914QHM3</accession>
<dbReference type="PANTHER" id="PTHR45774:SF3">
    <property type="entry name" value="BTB (POZ) DOMAIN-CONTAINING 2B-RELATED"/>
    <property type="match status" value="1"/>
</dbReference>
<dbReference type="InterPro" id="IPR000210">
    <property type="entry name" value="BTB/POZ_dom"/>
</dbReference>
<proteinExistence type="predicted"/>